<feature type="region of interest" description="Disordered" evidence="1">
    <location>
        <begin position="1"/>
        <end position="46"/>
    </location>
</feature>
<gene>
    <name evidence="2" type="ORF">ECRASSUSDP1_LOCUS5390</name>
</gene>
<accession>A0AAD1XB55</accession>
<dbReference type="Proteomes" id="UP001295684">
    <property type="component" value="Unassembled WGS sequence"/>
</dbReference>
<feature type="compositionally biased region" description="Polar residues" evidence="1">
    <location>
        <begin position="109"/>
        <end position="126"/>
    </location>
</feature>
<feature type="compositionally biased region" description="Basic and acidic residues" evidence="1">
    <location>
        <begin position="27"/>
        <end position="41"/>
    </location>
</feature>
<feature type="region of interest" description="Disordered" evidence="1">
    <location>
        <begin position="241"/>
        <end position="293"/>
    </location>
</feature>
<evidence type="ECO:0000313" key="3">
    <source>
        <dbReference type="Proteomes" id="UP001295684"/>
    </source>
</evidence>
<comment type="caution">
    <text evidence="2">The sequence shown here is derived from an EMBL/GenBank/DDBJ whole genome shotgun (WGS) entry which is preliminary data.</text>
</comment>
<feature type="compositionally biased region" description="Basic and acidic residues" evidence="1">
    <location>
        <begin position="214"/>
        <end position="228"/>
    </location>
</feature>
<feature type="region of interest" description="Disordered" evidence="1">
    <location>
        <begin position="108"/>
        <end position="149"/>
    </location>
</feature>
<name>A0AAD1XB55_EUPCR</name>
<feature type="compositionally biased region" description="Polar residues" evidence="1">
    <location>
        <begin position="264"/>
        <end position="278"/>
    </location>
</feature>
<evidence type="ECO:0000256" key="1">
    <source>
        <dbReference type="SAM" id="MobiDB-lite"/>
    </source>
</evidence>
<evidence type="ECO:0000313" key="2">
    <source>
        <dbReference type="EMBL" id="CAI2364050.1"/>
    </source>
</evidence>
<dbReference type="AlphaFoldDB" id="A0AAD1XB55"/>
<protein>
    <submittedName>
        <fullName evidence="2">Uncharacterized protein</fullName>
    </submittedName>
</protein>
<dbReference type="EMBL" id="CAMPGE010005202">
    <property type="protein sequence ID" value="CAI2364050.1"/>
    <property type="molecule type" value="Genomic_DNA"/>
</dbReference>
<feature type="compositionally biased region" description="Basic and acidic residues" evidence="1">
    <location>
        <begin position="280"/>
        <end position="293"/>
    </location>
</feature>
<proteinExistence type="predicted"/>
<sequence length="527" mass="60780">MEHKYLTQKKKGMNESRNHYQSSGRKGLQEMKKELHDELHGKFSPRRFKRRTNDRMAKHYHSKRKDHKNREYSVRRAMRGTYIIPENQTDVLLEFRKRSRRFKFEGSFTGNFNVGAQETSNRNPTTDSDDLHTPTRRRSKSCSNPETNSLDDLIVQSEMNKADLRERTVVALHKAAEVIGSYAETNSPGNVLEKTQETLNDFIKNAEWKRQIYDSKEGQHKQNEESKELSSVSDYSVVKNGRYPIKSSNSSGPHPDLKLPGKFQRSTPGKSINIADTSTGEEHSNKELSSIKEDLAPEDIEESSNIKLEWEHFDDKVLTLLKVEGIERFDQKVLQRQFREKRSLQHKTQVLVIKGNGPVNPKLFSFLVGEQEGFAEDIISTFDELWIKGCSFKLEELDEVIRKLPKLQMLVIDRVNILSSLSKFIRSPFLSGIERGNVKFEVCKLNNFTFKSKDIISSSQSEITKFLKKLYTSFEKFVSTKIAISNSSIVESVKMNILKDLEANYHTQVVCEEESITFLCQSTLSEN</sequence>
<reference evidence="2" key="1">
    <citation type="submission" date="2023-07" db="EMBL/GenBank/DDBJ databases">
        <authorList>
            <consortium name="AG Swart"/>
            <person name="Singh M."/>
            <person name="Singh A."/>
            <person name="Seah K."/>
            <person name="Emmerich C."/>
        </authorList>
    </citation>
    <scope>NUCLEOTIDE SEQUENCE</scope>
    <source>
        <strain evidence="2">DP1</strain>
    </source>
</reference>
<feature type="compositionally biased region" description="Basic residues" evidence="1">
    <location>
        <begin position="1"/>
        <end position="11"/>
    </location>
</feature>
<keyword evidence="3" id="KW-1185">Reference proteome</keyword>
<feature type="region of interest" description="Disordered" evidence="1">
    <location>
        <begin position="214"/>
        <end position="233"/>
    </location>
</feature>
<organism evidence="2 3">
    <name type="scientific">Euplotes crassus</name>
    <dbReference type="NCBI Taxonomy" id="5936"/>
    <lineage>
        <taxon>Eukaryota</taxon>
        <taxon>Sar</taxon>
        <taxon>Alveolata</taxon>
        <taxon>Ciliophora</taxon>
        <taxon>Intramacronucleata</taxon>
        <taxon>Spirotrichea</taxon>
        <taxon>Hypotrichia</taxon>
        <taxon>Euplotida</taxon>
        <taxon>Euplotidae</taxon>
        <taxon>Moneuplotes</taxon>
    </lineage>
</organism>